<evidence type="ECO:0000313" key="1">
    <source>
        <dbReference type="EMBL" id="TQM35765.1"/>
    </source>
</evidence>
<proteinExistence type="predicted"/>
<dbReference type="AlphaFoldDB" id="A0A543FPI8"/>
<evidence type="ECO:0000313" key="2">
    <source>
        <dbReference type="Proteomes" id="UP000319818"/>
    </source>
</evidence>
<name>A0A543FPI8_9PSEU</name>
<organism evidence="1 2">
    <name type="scientific">Pseudonocardia cypriaca</name>
    <dbReference type="NCBI Taxonomy" id="882449"/>
    <lineage>
        <taxon>Bacteria</taxon>
        <taxon>Bacillati</taxon>
        <taxon>Actinomycetota</taxon>
        <taxon>Actinomycetes</taxon>
        <taxon>Pseudonocardiales</taxon>
        <taxon>Pseudonocardiaceae</taxon>
        <taxon>Pseudonocardia</taxon>
    </lineage>
</organism>
<comment type="caution">
    <text evidence="1">The sequence shown here is derived from an EMBL/GenBank/DDBJ whole genome shotgun (WGS) entry which is preliminary data.</text>
</comment>
<keyword evidence="2" id="KW-1185">Reference proteome</keyword>
<sequence length="191" mass="21061">MSIEEQAAVEAIRAAFRRVISEGLKPEFMAGASDDQIDAMAAAQGVMHVPAAVREVLRLIGLQHGLWLAGSSIGVTVVGESAKRNALATLRGLEDNPLADAEQMLVLVEHQAYSYHVVDGADLNEPDPPVWLIVEGDEARKFWSSVTDWFDGTAPDADEYRAKLRMMRRFGHSSTPPWAQYIRLDEDQQTS</sequence>
<dbReference type="EMBL" id="VFPH01000003">
    <property type="protein sequence ID" value="TQM35765.1"/>
    <property type="molecule type" value="Genomic_DNA"/>
</dbReference>
<protein>
    <submittedName>
        <fullName evidence="1">Uncharacterized protein</fullName>
    </submittedName>
</protein>
<dbReference type="RefSeq" id="WP_142107066.1">
    <property type="nucleotide sequence ID" value="NZ_VFPH01000003.1"/>
</dbReference>
<dbReference type="OrthoDB" id="4556358at2"/>
<reference evidence="1 2" key="1">
    <citation type="submission" date="2019-06" db="EMBL/GenBank/DDBJ databases">
        <title>Sequencing the genomes of 1000 actinobacteria strains.</title>
        <authorList>
            <person name="Klenk H.-P."/>
        </authorList>
    </citation>
    <scope>NUCLEOTIDE SEQUENCE [LARGE SCALE GENOMIC DNA]</scope>
    <source>
        <strain evidence="1 2">DSM 45511</strain>
    </source>
</reference>
<accession>A0A543FPI8</accession>
<dbReference type="Proteomes" id="UP000319818">
    <property type="component" value="Unassembled WGS sequence"/>
</dbReference>
<gene>
    <name evidence="1" type="ORF">FB388_7206</name>
</gene>